<feature type="transmembrane region" description="Helical" evidence="7">
    <location>
        <begin position="41"/>
        <end position="58"/>
    </location>
</feature>
<dbReference type="PANTHER" id="PTHR33281">
    <property type="entry name" value="UPF0187 PROTEIN YNEE"/>
    <property type="match status" value="1"/>
</dbReference>
<comment type="subcellular location">
    <subcellularLocation>
        <location evidence="1">Membrane</location>
        <topology evidence="1">Multi-pass membrane protein</topology>
    </subcellularLocation>
</comment>
<proteinExistence type="predicted"/>
<evidence type="ECO:0000256" key="5">
    <source>
        <dbReference type="ARBA" id="ARBA00023065"/>
    </source>
</evidence>
<dbReference type="GO" id="GO:0005254">
    <property type="term" value="F:chloride channel activity"/>
    <property type="evidence" value="ECO:0007669"/>
    <property type="project" value="InterPro"/>
</dbReference>
<keyword evidence="3 7" id="KW-0812">Transmembrane</keyword>
<dbReference type="PANTHER" id="PTHR33281:SF20">
    <property type="match status" value="1"/>
</dbReference>
<protein>
    <submittedName>
        <fullName evidence="8">Zinc finger, RAN-binding domain containing 2</fullName>
    </submittedName>
</protein>
<organism evidence="8 9">
    <name type="scientific">Perkinsus chesapeaki</name>
    <name type="common">Clam parasite</name>
    <name type="synonym">Perkinsus andrewsi</name>
    <dbReference type="NCBI Taxonomy" id="330153"/>
    <lineage>
        <taxon>Eukaryota</taxon>
        <taxon>Sar</taxon>
        <taxon>Alveolata</taxon>
        <taxon>Perkinsozoa</taxon>
        <taxon>Perkinsea</taxon>
        <taxon>Perkinsida</taxon>
        <taxon>Perkinsidae</taxon>
        <taxon>Perkinsus</taxon>
    </lineage>
</organism>
<feature type="transmembrane region" description="Helical" evidence="7">
    <location>
        <begin position="14"/>
        <end position="35"/>
    </location>
</feature>
<dbReference type="Proteomes" id="UP000591131">
    <property type="component" value="Unassembled WGS sequence"/>
</dbReference>
<dbReference type="OrthoDB" id="1368at2759"/>
<dbReference type="EMBL" id="JAAPAO010000143">
    <property type="protein sequence ID" value="KAF4670958.1"/>
    <property type="molecule type" value="Genomic_DNA"/>
</dbReference>
<evidence type="ECO:0000256" key="6">
    <source>
        <dbReference type="ARBA" id="ARBA00023136"/>
    </source>
</evidence>
<evidence type="ECO:0000256" key="7">
    <source>
        <dbReference type="SAM" id="Phobius"/>
    </source>
</evidence>
<gene>
    <name evidence="8" type="primary">ZRANB2_2</name>
    <name evidence="8" type="ORF">FOL47_001756</name>
</gene>
<comment type="caution">
    <text evidence="8">The sequence shown here is derived from an EMBL/GenBank/DDBJ whole genome shotgun (WGS) entry which is preliminary data.</text>
</comment>
<keyword evidence="9" id="KW-1185">Reference proteome</keyword>
<dbReference type="InterPro" id="IPR044669">
    <property type="entry name" value="YneE/VCCN1/2-like"/>
</dbReference>
<sequence length="467" mass="51426">MICRYTGSVFPRTLLPSLFSTALATGIVFDVLPFVPPTIDHPFAVQIFAIILGYVIVFRTDMALNRYWEGVTNIHLMASKWGDAFMQINSFINVAIRTSSTEQRKPLEVVRSRTLHWFSLLSAIAISNLNGKDQISDLRAAFKHRSVSVSGVGLAMGRTVGAVSRVTTKEREELTQTTQHYGAAVKSFLGVRLSSLVNWSEAGLGRLVIIGPCTDDEILRLKGCDDKTTIISQWIEEALTRVCVEGLINVSRVPFPFPFAQMVSLLLLLFLVMCPIMVVKMTEGAVLSPILSFFCLLGYWGLNEIAVELENPFGDDDNDLPLEDIHKDFVDSLQTCALMGPATPFHHASLNKISSDEAEAARKASRRCLMQVNSSNTAHVSGSLDAFSAVAKINEELCAIGVDDSRWHFGPNVALQDLAILTLTELRQWFGHGPTAVRVHRRIKELSADVLSADVLALISEYVSEAS</sequence>
<evidence type="ECO:0000256" key="2">
    <source>
        <dbReference type="ARBA" id="ARBA00022448"/>
    </source>
</evidence>
<evidence type="ECO:0000256" key="1">
    <source>
        <dbReference type="ARBA" id="ARBA00004141"/>
    </source>
</evidence>
<evidence type="ECO:0000256" key="4">
    <source>
        <dbReference type="ARBA" id="ARBA00022989"/>
    </source>
</evidence>
<evidence type="ECO:0000256" key="3">
    <source>
        <dbReference type="ARBA" id="ARBA00022692"/>
    </source>
</evidence>
<keyword evidence="2" id="KW-0813">Transport</keyword>
<feature type="transmembrane region" description="Helical" evidence="7">
    <location>
        <begin position="259"/>
        <end position="278"/>
    </location>
</feature>
<keyword evidence="4 7" id="KW-1133">Transmembrane helix</keyword>
<keyword evidence="5" id="KW-0406">Ion transport</keyword>
<dbReference type="Pfam" id="PF25539">
    <property type="entry name" value="Bestrophin_2"/>
    <property type="match status" value="2"/>
</dbReference>
<reference evidence="8 9" key="1">
    <citation type="submission" date="2020-04" db="EMBL/GenBank/DDBJ databases">
        <title>Perkinsus chesapeaki whole genome sequence.</title>
        <authorList>
            <person name="Bogema D.R."/>
        </authorList>
    </citation>
    <scope>NUCLEOTIDE SEQUENCE [LARGE SCALE GENOMIC DNA]</scope>
    <source>
        <strain evidence="8">ATCC PRA-425</strain>
    </source>
</reference>
<dbReference type="AlphaFoldDB" id="A0A7J6MHA5"/>
<accession>A0A7J6MHA5</accession>
<keyword evidence="6 7" id="KW-0472">Membrane</keyword>
<evidence type="ECO:0000313" key="9">
    <source>
        <dbReference type="Proteomes" id="UP000591131"/>
    </source>
</evidence>
<dbReference type="GO" id="GO:0016020">
    <property type="term" value="C:membrane"/>
    <property type="evidence" value="ECO:0007669"/>
    <property type="project" value="UniProtKB-SubCell"/>
</dbReference>
<evidence type="ECO:0000313" key="8">
    <source>
        <dbReference type="EMBL" id="KAF4670958.1"/>
    </source>
</evidence>
<name>A0A7J6MHA5_PERCH</name>